<dbReference type="InterPro" id="IPR001611">
    <property type="entry name" value="Leu-rich_rpt"/>
</dbReference>
<evidence type="ECO:0000256" key="16">
    <source>
        <dbReference type="ARBA" id="ARBA00038043"/>
    </source>
</evidence>
<keyword evidence="10" id="KW-0611">Plant defense</keyword>
<keyword evidence="15" id="KW-0325">Glycoprotein</keyword>
<evidence type="ECO:0000256" key="9">
    <source>
        <dbReference type="ARBA" id="ARBA00022741"/>
    </source>
</evidence>
<comment type="subcellular location">
    <subcellularLocation>
        <location evidence="1">Membrane</location>
        <topology evidence="1">Peripheral membrane protein</topology>
    </subcellularLocation>
    <subcellularLocation>
        <location evidence="2">Secreted</location>
        <location evidence="2">Cell wall</location>
    </subcellularLocation>
</comment>
<dbReference type="Pfam" id="PF00069">
    <property type="entry name" value="Pkinase"/>
    <property type="match status" value="1"/>
</dbReference>
<keyword evidence="12 18" id="KW-1133">Transmembrane helix</keyword>
<dbReference type="Gene3D" id="1.10.510.10">
    <property type="entry name" value="Transferase(Phosphotransferase) domain 1"/>
    <property type="match status" value="1"/>
</dbReference>
<dbReference type="Gene3D" id="3.80.10.10">
    <property type="entry name" value="Ribonuclease Inhibitor"/>
    <property type="match status" value="2"/>
</dbReference>
<keyword evidence="8" id="KW-0677">Repeat</keyword>
<keyword evidence="5" id="KW-0433">Leucine-rich repeat</keyword>
<keyword evidence="6 18" id="KW-0812">Transmembrane</keyword>
<dbReference type="GO" id="GO:0006952">
    <property type="term" value="P:defense response"/>
    <property type="evidence" value="ECO:0007669"/>
    <property type="project" value="UniProtKB-KW"/>
</dbReference>
<evidence type="ECO:0000259" key="20">
    <source>
        <dbReference type="PROSITE" id="PS50011"/>
    </source>
</evidence>
<evidence type="ECO:0000256" key="17">
    <source>
        <dbReference type="SAM" id="MobiDB-lite"/>
    </source>
</evidence>
<dbReference type="EMBL" id="JAYWIO010000008">
    <property type="protein sequence ID" value="KAK7247634.1"/>
    <property type="molecule type" value="Genomic_DNA"/>
</dbReference>
<keyword evidence="4" id="KW-0964">Secreted</keyword>
<evidence type="ECO:0000256" key="14">
    <source>
        <dbReference type="ARBA" id="ARBA00023157"/>
    </source>
</evidence>
<evidence type="ECO:0000256" key="6">
    <source>
        <dbReference type="ARBA" id="ARBA00022692"/>
    </source>
</evidence>
<dbReference type="FunFam" id="3.30.200.20:FF:000307">
    <property type="entry name" value="pollen receptor-like kinase 1"/>
    <property type="match status" value="1"/>
</dbReference>
<keyword evidence="14" id="KW-1015">Disulfide bond</keyword>
<feature type="region of interest" description="Disordered" evidence="17">
    <location>
        <begin position="300"/>
        <end position="355"/>
    </location>
</feature>
<sequence>MTTFFIITTGSKHPWWPFFITTLLLLLFLGASSSDDGAANNSSLSSDSQLLLKFKESLQNNELLSSWNASSSPPCSGSHWKGVLCYKNEHIWGLKLENMRLKGVIDVDSLKALPYLRTISLMNNDFESTWPELNKLAGLKNIYLSNNKFYGEIPDQTFEGMQWLKKIHLSNNHFTGAIPTSLATLPRLIDLRLDDNKFTGYIPQFQQTLLKSFNVANNQLEGDVPTSLSKMPASSFSGNKRLCGAPLNACSSSTKKNKKPTTITKIIMVVVLVVAAVVVIGVVMFFLLLRRRKINQQDVARSVENPHNNNNATSISSHHQQKKRSTETTSDDDGNNNNDQRSQGSSSSSKSKGDNMKLSFVRDDREAFDLQDLLRASAEILGSGCFSSSYKAALINGPMMVVKRFKQMNNVGKQEFQEHMRRIGRLSHPNLLPLVSYYYRKEEKLLISDFVCNGSLAVRLHGHKALGQPSLDWPSRLKIVQGVAKGLEYLYKEMPSLIAPHGHLKSSNVLLSESYEPILNDYGLVPVINQDLAPNLMVVYKSPEYSQHGRITKKTDVWSLGILILEILTGKLPANFVVQPQQTSQAAGSKGSSDHQLSSSLANWVDSVVPQSWSSGDEVFDKDITIATSGYNTSGEGDNMEKLLKIALACCEVDVDKRWDLKEAVDKIQEVKER</sequence>
<accession>A0AAN9HSF7</accession>
<dbReference type="Proteomes" id="UP001372338">
    <property type="component" value="Unassembled WGS sequence"/>
</dbReference>
<keyword evidence="7 19" id="KW-0732">Signal</keyword>
<evidence type="ECO:0000256" key="15">
    <source>
        <dbReference type="ARBA" id="ARBA00023180"/>
    </source>
</evidence>
<evidence type="ECO:0000256" key="11">
    <source>
        <dbReference type="ARBA" id="ARBA00022840"/>
    </source>
</evidence>
<dbReference type="SUPFAM" id="SSF52058">
    <property type="entry name" value="L domain-like"/>
    <property type="match status" value="1"/>
</dbReference>
<evidence type="ECO:0000256" key="2">
    <source>
        <dbReference type="ARBA" id="ARBA00004191"/>
    </source>
</evidence>
<feature type="signal peptide" evidence="19">
    <location>
        <begin position="1"/>
        <end position="34"/>
    </location>
</feature>
<evidence type="ECO:0000256" key="3">
    <source>
        <dbReference type="ARBA" id="ARBA00022512"/>
    </source>
</evidence>
<feature type="domain" description="Protein kinase" evidence="20">
    <location>
        <begin position="375"/>
        <end position="674"/>
    </location>
</feature>
<dbReference type="Pfam" id="PF08263">
    <property type="entry name" value="LRRNT_2"/>
    <property type="match status" value="1"/>
</dbReference>
<evidence type="ECO:0000313" key="22">
    <source>
        <dbReference type="Proteomes" id="UP001372338"/>
    </source>
</evidence>
<dbReference type="InterPro" id="IPR000719">
    <property type="entry name" value="Prot_kinase_dom"/>
</dbReference>
<evidence type="ECO:0000256" key="5">
    <source>
        <dbReference type="ARBA" id="ARBA00022614"/>
    </source>
</evidence>
<keyword evidence="3" id="KW-0134">Cell wall</keyword>
<dbReference type="InterPro" id="IPR011009">
    <property type="entry name" value="Kinase-like_dom_sf"/>
</dbReference>
<feature type="compositionally biased region" description="Low complexity" evidence="17">
    <location>
        <begin position="335"/>
        <end position="350"/>
    </location>
</feature>
<dbReference type="GO" id="GO:0004672">
    <property type="term" value="F:protein kinase activity"/>
    <property type="evidence" value="ECO:0007669"/>
    <property type="project" value="InterPro"/>
</dbReference>
<reference evidence="21 22" key="1">
    <citation type="submission" date="2024-01" db="EMBL/GenBank/DDBJ databases">
        <title>The genomes of 5 underutilized Papilionoideae crops provide insights into root nodulation and disease resistanc.</title>
        <authorList>
            <person name="Yuan L."/>
        </authorList>
    </citation>
    <scope>NUCLEOTIDE SEQUENCE [LARGE SCALE GENOMIC DNA]</scope>
    <source>
        <strain evidence="21">ZHUSHIDOU_FW_LH</strain>
        <tissue evidence="21">Leaf</tissue>
    </source>
</reference>
<dbReference type="GO" id="GO:0016020">
    <property type="term" value="C:membrane"/>
    <property type="evidence" value="ECO:0007669"/>
    <property type="project" value="UniProtKB-SubCell"/>
</dbReference>
<evidence type="ECO:0000256" key="7">
    <source>
        <dbReference type="ARBA" id="ARBA00022729"/>
    </source>
</evidence>
<keyword evidence="22" id="KW-1185">Reference proteome</keyword>
<evidence type="ECO:0000256" key="4">
    <source>
        <dbReference type="ARBA" id="ARBA00022525"/>
    </source>
</evidence>
<dbReference type="InterPro" id="IPR013210">
    <property type="entry name" value="LRR_N_plant-typ"/>
</dbReference>
<evidence type="ECO:0000256" key="13">
    <source>
        <dbReference type="ARBA" id="ARBA00023136"/>
    </source>
</evidence>
<dbReference type="AlphaFoldDB" id="A0AAN9HSF7"/>
<comment type="similarity">
    <text evidence="16">Belongs to the polygalacturonase-inhibiting protein family.</text>
</comment>
<evidence type="ECO:0000256" key="8">
    <source>
        <dbReference type="ARBA" id="ARBA00022737"/>
    </source>
</evidence>
<dbReference type="Pfam" id="PF13855">
    <property type="entry name" value="LRR_8"/>
    <property type="match status" value="1"/>
</dbReference>
<keyword evidence="13 18" id="KW-0472">Membrane</keyword>
<protein>
    <recommendedName>
        <fullName evidence="20">Protein kinase domain-containing protein</fullName>
    </recommendedName>
</protein>
<feature type="compositionally biased region" description="Polar residues" evidence="17">
    <location>
        <begin position="305"/>
        <end position="318"/>
    </location>
</feature>
<feature type="transmembrane region" description="Helical" evidence="18">
    <location>
        <begin position="266"/>
        <end position="289"/>
    </location>
</feature>
<dbReference type="PROSITE" id="PS50011">
    <property type="entry name" value="PROTEIN_KINASE_DOM"/>
    <property type="match status" value="1"/>
</dbReference>
<evidence type="ECO:0000256" key="18">
    <source>
        <dbReference type="SAM" id="Phobius"/>
    </source>
</evidence>
<gene>
    <name evidence="21" type="ORF">RIF29_42521</name>
</gene>
<keyword evidence="9" id="KW-0547">Nucleotide-binding</keyword>
<dbReference type="PANTHER" id="PTHR48007:SF75">
    <property type="entry name" value="LRR RECEPTOR-LIKE KINASE"/>
    <property type="match status" value="1"/>
</dbReference>
<dbReference type="InterPro" id="IPR032675">
    <property type="entry name" value="LRR_dom_sf"/>
</dbReference>
<proteinExistence type="inferred from homology"/>
<evidence type="ECO:0000256" key="1">
    <source>
        <dbReference type="ARBA" id="ARBA00004170"/>
    </source>
</evidence>
<dbReference type="PANTHER" id="PTHR48007">
    <property type="entry name" value="LEUCINE-RICH REPEAT RECEPTOR-LIKE PROTEIN KINASE PXC1"/>
    <property type="match status" value="1"/>
</dbReference>
<evidence type="ECO:0000256" key="19">
    <source>
        <dbReference type="SAM" id="SignalP"/>
    </source>
</evidence>
<dbReference type="Gene3D" id="3.30.200.20">
    <property type="entry name" value="Phosphorylase Kinase, domain 1"/>
    <property type="match status" value="1"/>
</dbReference>
<comment type="caution">
    <text evidence="21">The sequence shown here is derived from an EMBL/GenBank/DDBJ whole genome shotgun (WGS) entry which is preliminary data.</text>
</comment>
<dbReference type="SUPFAM" id="SSF56112">
    <property type="entry name" value="Protein kinase-like (PK-like)"/>
    <property type="match status" value="1"/>
</dbReference>
<dbReference type="GO" id="GO:0005524">
    <property type="term" value="F:ATP binding"/>
    <property type="evidence" value="ECO:0007669"/>
    <property type="project" value="UniProtKB-KW"/>
</dbReference>
<evidence type="ECO:0000256" key="12">
    <source>
        <dbReference type="ARBA" id="ARBA00022989"/>
    </source>
</evidence>
<dbReference type="FunFam" id="3.80.10.10:FF:000400">
    <property type="entry name" value="Nuclear pore complex protein NUP107"/>
    <property type="match status" value="1"/>
</dbReference>
<dbReference type="InterPro" id="IPR046959">
    <property type="entry name" value="PRK1-6/SRF4-like"/>
</dbReference>
<feature type="chain" id="PRO_5042814125" description="Protein kinase domain-containing protein" evidence="19">
    <location>
        <begin position="35"/>
        <end position="674"/>
    </location>
</feature>
<evidence type="ECO:0000256" key="10">
    <source>
        <dbReference type="ARBA" id="ARBA00022821"/>
    </source>
</evidence>
<name>A0AAN9HSF7_CROPI</name>
<organism evidence="21 22">
    <name type="scientific">Crotalaria pallida</name>
    <name type="common">Smooth rattlebox</name>
    <name type="synonym">Crotalaria striata</name>
    <dbReference type="NCBI Taxonomy" id="3830"/>
    <lineage>
        <taxon>Eukaryota</taxon>
        <taxon>Viridiplantae</taxon>
        <taxon>Streptophyta</taxon>
        <taxon>Embryophyta</taxon>
        <taxon>Tracheophyta</taxon>
        <taxon>Spermatophyta</taxon>
        <taxon>Magnoliopsida</taxon>
        <taxon>eudicotyledons</taxon>
        <taxon>Gunneridae</taxon>
        <taxon>Pentapetalae</taxon>
        <taxon>rosids</taxon>
        <taxon>fabids</taxon>
        <taxon>Fabales</taxon>
        <taxon>Fabaceae</taxon>
        <taxon>Papilionoideae</taxon>
        <taxon>50 kb inversion clade</taxon>
        <taxon>genistoids sensu lato</taxon>
        <taxon>core genistoids</taxon>
        <taxon>Crotalarieae</taxon>
        <taxon>Crotalaria</taxon>
    </lineage>
</organism>
<keyword evidence="11" id="KW-0067">ATP-binding</keyword>
<evidence type="ECO:0000313" key="21">
    <source>
        <dbReference type="EMBL" id="KAK7247634.1"/>
    </source>
</evidence>